<dbReference type="AlphaFoldDB" id="A0A3B0U6V0"/>
<organism evidence="1">
    <name type="scientific">hydrothermal vent metagenome</name>
    <dbReference type="NCBI Taxonomy" id="652676"/>
    <lineage>
        <taxon>unclassified sequences</taxon>
        <taxon>metagenomes</taxon>
        <taxon>ecological metagenomes</taxon>
    </lineage>
</organism>
<gene>
    <name evidence="1" type="ORF">MNBD_BACTEROID04-1637</name>
</gene>
<accession>A0A3B0U6V0</accession>
<sequence length="238" mass="27953">MENINFINMGTRELIGKITKQENISTIDENKLSNTFVINVPDPYKSYYSRFTDINKPASVIFVTKEINSFENILRTTSDINKKYNLDIVGAKCEVIINRRKINGIRVRGINRYSEIPQIQQYYKDAGFVFAKSEKFVDVEAIIRINRFMNIQKLEEGIYHSATEENAYFIEISKYISWEEFKKITYEIKNNISDKNFDIAKGILYRNGGITEILRVVRPKISLEMLKTIQEKYLRKLE</sequence>
<evidence type="ECO:0000313" key="1">
    <source>
        <dbReference type="EMBL" id="VAW26625.1"/>
    </source>
</evidence>
<protein>
    <submittedName>
        <fullName evidence="1">Uncharacterized protein</fullName>
    </submittedName>
</protein>
<reference evidence="1" key="1">
    <citation type="submission" date="2018-06" db="EMBL/GenBank/DDBJ databases">
        <authorList>
            <person name="Zhirakovskaya E."/>
        </authorList>
    </citation>
    <scope>NUCLEOTIDE SEQUENCE</scope>
</reference>
<dbReference type="EMBL" id="UOER01000616">
    <property type="protein sequence ID" value="VAW26625.1"/>
    <property type="molecule type" value="Genomic_DNA"/>
</dbReference>
<name>A0A3B0U6V0_9ZZZZ</name>
<proteinExistence type="predicted"/>